<dbReference type="EMBL" id="JAAGMP010001618">
    <property type="protein sequence ID" value="NEC23706.1"/>
    <property type="molecule type" value="Genomic_DNA"/>
</dbReference>
<accession>A0A7K3S849</accession>
<feature type="signal peptide" evidence="1">
    <location>
        <begin position="1"/>
        <end position="30"/>
    </location>
</feature>
<reference evidence="2 3" key="1">
    <citation type="submission" date="2020-01" db="EMBL/GenBank/DDBJ databases">
        <title>Insect and environment-associated Actinomycetes.</title>
        <authorList>
            <person name="Currrie C."/>
            <person name="Chevrette M."/>
            <person name="Carlson C."/>
            <person name="Stubbendieck R."/>
            <person name="Wendt-Pienkowski E."/>
        </authorList>
    </citation>
    <scope>NUCLEOTIDE SEQUENCE [LARGE SCALE GENOMIC DNA]</scope>
    <source>
        <strain evidence="2 3">SID7590</strain>
    </source>
</reference>
<evidence type="ECO:0000313" key="3">
    <source>
        <dbReference type="Proteomes" id="UP000469670"/>
    </source>
</evidence>
<dbReference type="AlphaFoldDB" id="A0A7K3S849"/>
<comment type="caution">
    <text evidence="2">The sequence shown here is derived from an EMBL/GenBank/DDBJ whole genome shotgun (WGS) entry which is preliminary data.</text>
</comment>
<organism evidence="2 3">
    <name type="scientific">Streptomyces parvus</name>
    <dbReference type="NCBI Taxonomy" id="66428"/>
    <lineage>
        <taxon>Bacteria</taxon>
        <taxon>Bacillati</taxon>
        <taxon>Actinomycetota</taxon>
        <taxon>Actinomycetes</taxon>
        <taxon>Kitasatosporales</taxon>
        <taxon>Streptomycetaceae</taxon>
        <taxon>Streptomyces</taxon>
    </lineage>
</organism>
<evidence type="ECO:0000313" key="2">
    <source>
        <dbReference type="EMBL" id="NEC23706.1"/>
    </source>
</evidence>
<evidence type="ECO:0000256" key="1">
    <source>
        <dbReference type="SAM" id="SignalP"/>
    </source>
</evidence>
<protein>
    <submittedName>
        <fullName evidence="2">Uncharacterized protein</fullName>
    </submittedName>
</protein>
<name>A0A7K3S849_9ACTN</name>
<feature type="chain" id="PRO_5029889433" evidence="1">
    <location>
        <begin position="31"/>
        <end position="139"/>
    </location>
</feature>
<dbReference type="Proteomes" id="UP000469670">
    <property type="component" value="Unassembled WGS sequence"/>
</dbReference>
<keyword evidence="1" id="KW-0732">Signal</keyword>
<dbReference type="RefSeq" id="WP_164207994.1">
    <property type="nucleotide sequence ID" value="NZ_JAAGMP010001618.1"/>
</dbReference>
<proteinExistence type="predicted"/>
<gene>
    <name evidence="2" type="ORF">G3I50_36460</name>
</gene>
<sequence length="139" mass="14759">MIIRKNTLKAAGVAAITLGATLQMTSSAQAIPLSASCAVVGASAKVNTNRDGADDRVDFVMYFSDDKADGHHARARLVTQDVNGKVKRWGWQKDTNGANNGTIKYTSYAINPSGIFYVGVEAAVFEGEKKLDSCTAWGA</sequence>